<dbReference type="InterPro" id="IPR011614">
    <property type="entry name" value="Catalase_core"/>
</dbReference>
<dbReference type="Pfam" id="PF00199">
    <property type="entry name" value="Catalase"/>
    <property type="match status" value="1"/>
</dbReference>
<accession>A0A830BAC1</accession>
<protein>
    <recommendedName>
        <fullName evidence="2">catalase</fullName>
        <ecNumber evidence="2">1.11.1.6</ecNumber>
    </recommendedName>
</protein>
<evidence type="ECO:0000256" key="2">
    <source>
        <dbReference type="ARBA" id="ARBA00012314"/>
    </source>
</evidence>
<proteinExistence type="predicted"/>
<dbReference type="GO" id="GO:0005886">
    <property type="term" value="C:plasma membrane"/>
    <property type="evidence" value="ECO:0007669"/>
    <property type="project" value="TreeGrafter"/>
</dbReference>
<dbReference type="Gene3D" id="2.40.180.10">
    <property type="entry name" value="Catalase core domain"/>
    <property type="match status" value="1"/>
</dbReference>
<dbReference type="Gene3D" id="1.10.10.1060">
    <property type="entry name" value="Catalase HPII, helical domain"/>
    <property type="match status" value="1"/>
</dbReference>
<dbReference type="SUPFAM" id="SSF56634">
    <property type="entry name" value="Heme-dependent catalase-like"/>
    <property type="match status" value="1"/>
</dbReference>
<dbReference type="EMBL" id="BMAC01000003">
    <property type="protein sequence ID" value="GFP78971.1"/>
    <property type="molecule type" value="Genomic_DNA"/>
</dbReference>
<feature type="domain" description="Catalase core" evidence="3">
    <location>
        <begin position="31"/>
        <end position="69"/>
    </location>
</feature>
<evidence type="ECO:0000259" key="3">
    <source>
        <dbReference type="Pfam" id="PF00199"/>
    </source>
</evidence>
<dbReference type="GO" id="GO:0020037">
    <property type="term" value="F:heme binding"/>
    <property type="evidence" value="ECO:0007669"/>
    <property type="project" value="InterPro"/>
</dbReference>
<dbReference type="OrthoDB" id="6880011at2759"/>
<dbReference type="GO" id="GO:0042744">
    <property type="term" value="P:hydrogen peroxide catabolic process"/>
    <property type="evidence" value="ECO:0007669"/>
    <property type="project" value="TreeGrafter"/>
</dbReference>
<evidence type="ECO:0000313" key="4">
    <source>
        <dbReference type="EMBL" id="GFP78971.1"/>
    </source>
</evidence>
<gene>
    <name evidence="4" type="ORF">PHJA_000040600</name>
</gene>
<comment type="cofactor">
    <cofactor evidence="1">
        <name>heme</name>
        <dbReference type="ChEBI" id="CHEBI:30413"/>
    </cofactor>
</comment>
<feature type="non-terminal residue" evidence="4">
    <location>
        <position position="1"/>
    </location>
</feature>
<dbReference type="InterPro" id="IPR018028">
    <property type="entry name" value="Catalase"/>
</dbReference>
<dbReference type="InterPro" id="IPR020835">
    <property type="entry name" value="Catalase_sf"/>
</dbReference>
<evidence type="ECO:0000313" key="5">
    <source>
        <dbReference type="Proteomes" id="UP000653305"/>
    </source>
</evidence>
<organism evidence="4 5">
    <name type="scientific">Phtheirospermum japonicum</name>
    <dbReference type="NCBI Taxonomy" id="374723"/>
    <lineage>
        <taxon>Eukaryota</taxon>
        <taxon>Viridiplantae</taxon>
        <taxon>Streptophyta</taxon>
        <taxon>Embryophyta</taxon>
        <taxon>Tracheophyta</taxon>
        <taxon>Spermatophyta</taxon>
        <taxon>Magnoliopsida</taxon>
        <taxon>eudicotyledons</taxon>
        <taxon>Gunneridae</taxon>
        <taxon>Pentapetalae</taxon>
        <taxon>asterids</taxon>
        <taxon>lamiids</taxon>
        <taxon>Lamiales</taxon>
        <taxon>Orobanchaceae</taxon>
        <taxon>Orobanchaceae incertae sedis</taxon>
        <taxon>Phtheirospermum</taxon>
    </lineage>
</organism>
<dbReference type="AlphaFoldDB" id="A0A830BAC1"/>
<reference evidence="4" key="1">
    <citation type="submission" date="2020-07" db="EMBL/GenBank/DDBJ databases">
        <title>Ethylene signaling mediates host invasion by parasitic plants.</title>
        <authorList>
            <person name="Yoshida S."/>
        </authorList>
    </citation>
    <scope>NUCLEOTIDE SEQUENCE</scope>
    <source>
        <strain evidence="4">Okayama</strain>
    </source>
</reference>
<dbReference type="EC" id="1.11.1.6" evidence="2"/>
<name>A0A830BAC1_9LAMI</name>
<dbReference type="Proteomes" id="UP000653305">
    <property type="component" value="Unassembled WGS sequence"/>
</dbReference>
<evidence type="ECO:0000256" key="1">
    <source>
        <dbReference type="ARBA" id="ARBA00001971"/>
    </source>
</evidence>
<keyword evidence="5" id="KW-1185">Reference proteome</keyword>
<dbReference type="PANTHER" id="PTHR11465">
    <property type="entry name" value="CATALASE"/>
    <property type="match status" value="1"/>
</dbReference>
<dbReference type="GO" id="GO:0005777">
    <property type="term" value="C:peroxisome"/>
    <property type="evidence" value="ECO:0007669"/>
    <property type="project" value="TreeGrafter"/>
</dbReference>
<dbReference type="PANTHER" id="PTHR11465:SF23">
    <property type="entry name" value="CATALASE-2"/>
    <property type="match status" value="1"/>
</dbReference>
<dbReference type="GO" id="GO:0004096">
    <property type="term" value="F:catalase activity"/>
    <property type="evidence" value="ECO:0007669"/>
    <property type="project" value="UniProtKB-EC"/>
</dbReference>
<comment type="caution">
    <text evidence="4">The sequence shown here is derived from an EMBL/GenBank/DDBJ whole genome shotgun (WGS) entry which is preliminary data.</text>
</comment>
<sequence length="69" mass="7853">MVHALKPNPKSHIQENWRILDFFSHHPESLAGKAHYVKFHWKPTCGVKCLLEEEAIKVGGANHSHATQD</sequence>
<dbReference type="GO" id="GO:0042542">
    <property type="term" value="P:response to hydrogen peroxide"/>
    <property type="evidence" value="ECO:0007669"/>
    <property type="project" value="TreeGrafter"/>
</dbReference>